<name>A0A2R8AC01_9RHOB</name>
<feature type="domain" description="Mop" evidence="11">
    <location>
        <begin position="289"/>
        <end position="355"/>
    </location>
</feature>
<dbReference type="InterPro" id="IPR003593">
    <property type="entry name" value="AAA+_ATPase"/>
</dbReference>
<dbReference type="RefSeq" id="WP_108782271.1">
    <property type="nucleotide sequence ID" value="NZ_OMKW01000002.1"/>
</dbReference>
<dbReference type="GO" id="GO:0016887">
    <property type="term" value="F:ATP hydrolysis activity"/>
    <property type="evidence" value="ECO:0007669"/>
    <property type="project" value="InterPro"/>
</dbReference>
<dbReference type="EMBL" id="OMKW01000002">
    <property type="protein sequence ID" value="SPF29588.1"/>
    <property type="molecule type" value="Genomic_DNA"/>
</dbReference>
<keyword evidence="7" id="KW-1278">Translocase</keyword>
<dbReference type="AlphaFoldDB" id="A0A2R8AC01"/>
<dbReference type="Pfam" id="PF03459">
    <property type="entry name" value="TOBE"/>
    <property type="match status" value="1"/>
</dbReference>
<dbReference type="Gene3D" id="2.40.50.100">
    <property type="match status" value="1"/>
</dbReference>
<keyword evidence="2" id="KW-1003">Cell membrane</keyword>
<protein>
    <submittedName>
        <fullName evidence="12">Molybdenum import ATP-binding protein ModC</fullName>
        <ecNumber evidence="12">3.6.3.29</ecNumber>
    </submittedName>
</protein>
<dbReference type="InterPro" id="IPR050334">
    <property type="entry name" value="Molybdenum_import_ModC"/>
</dbReference>
<dbReference type="Gene3D" id="3.40.50.300">
    <property type="entry name" value="P-loop containing nucleotide triphosphate hydrolases"/>
    <property type="match status" value="1"/>
</dbReference>
<dbReference type="InterPro" id="IPR003439">
    <property type="entry name" value="ABC_transporter-like_ATP-bd"/>
</dbReference>
<evidence type="ECO:0000259" key="11">
    <source>
        <dbReference type="PROSITE" id="PS51866"/>
    </source>
</evidence>
<dbReference type="PANTHER" id="PTHR43514">
    <property type="entry name" value="ABC TRANSPORTER I FAMILY MEMBER 10"/>
    <property type="match status" value="1"/>
</dbReference>
<dbReference type="NCBIfam" id="TIGR02142">
    <property type="entry name" value="modC_ABC"/>
    <property type="match status" value="1"/>
</dbReference>
<keyword evidence="1" id="KW-0813">Transport</keyword>
<keyword evidence="12" id="KW-0378">Hydrolase</keyword>
<accession>A0A2R8AC01</accession>
<dbReference type="InterPro" id="IPR017871">
    <property type="entry name" value="ABC_transporter-like_CS"/>
</dbReference>
<evidence type="ECO:0000256" key="3">
    <source>
        <dbReference type="ARBA" id="ARBA00022505"/>
    </source>
</evidence>
<dbReference type="EC" id="3.6.3.29" evidence="12"/>
<proteinExistence type="predicted"/>
<keyword evidence="8" id="KW-0472">Membrane</keyword>
<organism evidence="12 13">
    <name type="scientific">Pontivivens insulae</name>
    <dbReference type="NCBI Taxonomy" id="1639689"/>
    <lineage>
        <taxon>Bacteria</taxon>
        <taxon>Pseudomonadati</taxon>
        <taxon>Pseudomonadota</taxon>
        <taxon>Alphaproteobacteria</taxon>
        <taxon>Rhodobacterales</taxon>
        <taxon>Paracoccaceae</taxon>
        <taxon>Pontivivens</taxon>
    </lineage>
</organism>
<dbReference type="PROSITE" id="PS00211">
    <property type="entry name" value="ABC_TRANSPORTER_1"/>
    <property type="match status" value="1"/>
</dbReference>
<dbReference type="SUPFAM" id="SSF52540">
    <property type="entry name" value="P-loop containing nucleoside triphosphate hydrolases"/>
    <property type="match status" value="1"/>
</dbReference>
<evidence type="ECO:0000256" key="4">
    <source>
        <dbReference type="ARBA" id="ARBA00022519"/>
    </source>
</evidence>
<evidence type="ECO:0000256" key="2">
    <source>
        <dbReference type="ARBA" id="ARBA00022475"/>
    </source>
</evidence>
<dbReference type="PANTHER" id="PTHR43514:SF4">
    <property type="entry name" value="ABC TRANSPORTER I FAMILY MEMBER 10"/>
    <property type="match status" value="1"/>
</dbReference>
<dbReference type="SMART" id="SM00382">
    <property type="entry name" value="AAA"/>
    <property type="match status" value="1"/>
</dbReference>
<gene>
    <name evidence="12" type="primary">modC</name>
    <name evidence="12" type="ORF">POI8812_01901</name>
</gene>
<evidence type="ECO:0000256" key="7">
    <source>
        <dbReference type="ARBA" id="ARBA00022967"/>
    </source>
</evidence>
<dbReference type="InterPro" id="IPR008995">
    <property type="entry name" value="Mo/tungstate-bd_C_term_dom"/>
</dbReference>
<dbReference type="GO" id="GO:0140359">
    <property type="term" value="F:ABC-type transporter activity"/>
    <property type="evidence" value="ECO:0007669"/>
    <property type="project" value="InterPro"/>
</dbReference>
<evidence type="ECO:0000313" key="12">
    <source>
        <dbReference type="EMBL" id="SPF29588.1"/>
    </source>
</evidence>
<dbReference type="InterPro" id="IPR027417">
    <property type="entry name" value="P-loop_NTPase"/>
</dbReference>
<evidence type="ECO:0000259" key="10">
    <source>
        <dbReference type="PROSITE" id="PS50893"/>
    </source>
</evidence>
<keyword evidence="4" id="KW-0997">Cell inner membrane</keyword>
<dbReference type="GO" id="GO:0016020">
    <property type="term" value="C:membrane"/>
    <property type="evidence" value="ECO:0007669"/>
    <property type="project" value="InterPro"/>
</dbReference>
<dbReference type="PROSITE" id="PS50893">
    <property type="entry name" value="ABC_TRANSPORTER_2"/>
    <property type="match status" value="1"/>
</dbReference>
<dbReference type="InterPro" id="IPR011868">
    <property type="entry name" value="ModC_ABC_ATP-bd"/>
</dbReference>
<dbReference type="Proteomes" id="UP000244932">
    <property type="component" value="Unassembled WGS sequence"/>
</dbReference>
<dbReference type="InterPro" id="IPR005116">
    <property type="entry name" value="Transp-assoc_OB_typ1"/>
</dbReference>
<dbReference type="InterPro" id="IPR004606">
    <property type="entry name" value="Mop_domain"/>
</dbReference>
<evidence type="ECO:0000256" key="1">
    <source>
        <dbReference type="ARBA" id="ARBA00022448"/>
    </source>
</evidence>
<dbReference type="Pfam" id="PF00005">
    <property type="entry name" value="ABC_tran"/>
    <property type="match status" value="1"/>
</dbReference>
<sequence length="357" mass="37725">MLTVSITHQLGDFSLDAAFEAPAGISVLFGRSGSGKTSIINSISGIIHPDRARITLGDRVLIDTSRAINIPIHRRRIGYIFQEGRLFPHMDVAQNLAYGARHARGAAVVPEARIVEMLGLGAMLKRRPRDLSGGEKQRVAIGRALLAAPDLLLADEPLAALDGPRKAEILPYFERLRDELAVPVLYVSHAVGEVARLATSVIAIEDGSVVRQGPAEEVLADASVTPTGIRAAGAVLRARVVAHHADGLTELVAGGIPLHLPRIEQALGTELRVRISAQDIILSRQQPEGLSALNILPGQVRNVRAGQGPGAMVTLDTAAGPLLVRITQRSAASLNIAEGVSCFAIVKSVSIAPEDIG</sequence>
<feature type="domain" description="ABC transporter" evidence="10">
    <location>
        <begin position="1"/>
        <end position="231"/>
    </location>
</feature>
<dbReference type="GO" id="GO:0005524">
    <property type="term" value="F:ATP binding"/>
    <property type="evidence" value="ECO:0007669"/>
    <property type="project" value="UniProtKB-KW"/>
</dbReference>
<dbReference type="PROSITE" id="PS51866">
    <property type="entry name" value="MOP"/>
    <property type="match status" value="1"/>
</dbReference>
<keyword evidence="6 12" id="KW-0067">ATP-binding</keyword>
<evidence type="ECO:0000256" key="5">
    <source>
        <dbReference type="ARBA" id="ARBA00022741"/>
    </source>
</evidence>
<dbReference type="SUPFAM" id="SSF50331">
    <property type="entry name" value="MOP-like"/>
    <property type="match status" value="1"/>
</dbReference>
<evidence type="ECO:0000313" key="13">
    <source>
        <dbReference type="Proteomes" id="UP000244932"/>
    </source>
</evidence>
<keyword evidence="3 9" id="KW-0500">Molybdenum</keyword>
<evidence type="ECO:0000256" key="6">
    <source>
        <dbReference type="ARBA" id="ARBA00022840"/>
    </source>
</evidence>
<keyword evidence="13" id="KW-1185">Reference proteome</keyword>
<keyword evidence="5" id="KW-0547">Nucleotide-binding</keyword>
<reference evidence="12 13" key="1">
    <citation type="submission" date="2018-03" db="EMBL/GenBank/DDBJ databases">
        <authorList>
            <person name="Keele B.F."/>
        </authorList>
    </citation>
    <scope>NUCLEOTIDE SEQUENCE [LARGE SCALE GENOMIC DNA]</scope>
    <source>
        <strain evidence="12 13">CeCT 8812</strain>
    </source>
</reference>
<dbReference type="OrthoDB" id="9802264at2"/>
<evidence type="ECO:0000256" key="8">
    <source>
        <dbReference type="ARBA" id="ARBA00023136"/>
    </source>
</evidence>
<dbReference type="GO" id="GO:0015098">
    <property type="term" value="F:molybdate ion transmembrane transporter activity"/>
    <property type="evidence" value="ECO:0007669"/>
    <property type="project" value="InterPro"/>
</dbReference>
<evidence type="ECO:0000256" key="9">
    <source>
        <dbReference type="PROSITE-ProRule" id="PRU01213"/>
    </source>
</evidence>